<name>A0A212JFN6_9DELT</name>
<dbReference type="EMBL" id="FLUQ01000001">
    <property type="protein sequence ID" value="SBV98230.1"/>
    <property type="molecule type" value="Genomic_DNA"/>
</dbReference>
<evidence type="ECO:0000313" key="1">
    <source>
        <dbReference type="EMBL" id="SBV98230.1"/>
    </source>
</evidence>
<evidence type="ECO:0008006" key="2">
    <source>
        <dbReference type="Google" id="ProtNLM"/>
    </source>
</evidence>
<proteinExistence type="predicted"/>
<protein>
    <recommendedName>
        <fullName evidence="2">Lipoprotein</fullName>
    </recommendedName>
</protein>
<accession>A0A212JFN6</accession>
<gene>
    <name evidence="1" type="ORF">KL86DPRO_11354</name>
</gene>
<reference evidence="1" key="1">
    <citation type="submission" date="2016-04" db="EMBL/GenBank/DDBJ databases">
        <authorList>
            <person name="Evans L.H."/>
            <person name="Alamgir A."/>
            <person name="Owens N."/>
            <person name="Weber N.D."/>
            <person name="Virtaneva K."/>
            <person name="Barbian K."/>
            <person name="Babar A."/>
            <person name="Rosenke K."/>
        </authorList>
    </citation>
    <scope>NUCLEOTIDE SEQUENCE</scope>
    <source>
        <strain evidence="1">86</strain>
    </source>
</reference>
<sequence>MDKRCGIAIRVFCLLLLLAVCGGCASRPLDGAPPSGKVVCGNTVAGAEQVAGVWILRHKVRLEIPRRGVAQSFDGLMRLDAAQSSIRVTALGGLGMQLFDMEIGPDWFRVAYLHPVLKKIPYATEHIASCIRRIWFDCFSIMPQNNGAAGDGWDVSFSGKTPGTPWASVIRFTDQRAGYAVTVRLLQAQREDMP</sequence>
<dbReference type="AlphaFoldDB" id="A0A212JFN6"/>
<organism evidence="1">
    <name type="scientific">uncultured delta proteobacterium</name>
    <dbReference type="NCBI Taxonomy" id="34034"/>
    <lineage>
        <taxon>Bacteria</taxon>
        <taxon>Deltaproteobacteria</taxon>
        <taxon>environmental samples</taxon>
    </lineage>
</organism>